<organism evidence="5 6">
    <name type="scientific">Lentzea indica</name>
    <dbReference type="NCBI Taxonomy" id="2604800"/>
    <lineage>
        <taxon>Bacteria</taxon>
        <taxon>Bacillati</taxon>
        <taxon>Actinomycetota</taxon>
        <taxon>Actinomycetes</taxon>
        <taxon>Pseudonocardiales</taxon>
        <taxon>Pseudonocardiaceae</taxon>
        <taxon>Lentzea</taxon>
    </lineage>
</organism>
<dbReference type="SUPFAM" id="SSF55729">
    <property type="entry name" value="Acyl-CoA N-acyltransferases (Nat)"/>
    <property type="match status" value="2"/>
</dbReference>
<feature type="domain" description="N-acetyltransferase" evidence="4">
    <location>
        <begin position="130"/>
        <end position="313"/>
    </location>
</feature>
<proteinExistence type="predicted"/>
<dbReference type="CDD" id="cd04301">
    <property type="entry name" value="NAT_SF"/>
    <property type="match status" value="2"/>
</dbReference>
<dbReference type="PROSITE" id="PS51186">
    <property type="entry name" value="GNAT"/>
    <property type="match status" value="2"/>
</dbReference>
<dbReference type="Gene3D" id="3.40.630.30">
    <property type="match status" value="1"/>
</dbReference>
<reference evidence="5 6" key="1">
    <citation type="submission" date="2019-08" db="EMBL/GenBank/DDBJ databases">
        <title>Lentzea from Indian Himalayas.</title>
        <authorList>
            <person name="Mandal S."/>
            <person name="Mallick Gupta A."/>
            <person name="Maiti P.K."/>
            <person name="Sarkar J."/>
            <person name="Mandal S."/>
        </authorList>
    </citation>
    <scope>NUCLEOTIDE SEQUENCE [LARGE SCALE GENOMIC DNA]</scope>
    <source>
        <strain evidence="5 6">PSKA42</strain>
    </source>
</reference>
<evidence type="ECO:0000313" key="6">
    <source>
        <dbReference type="Proteomes" id="UP001515943"/>
    </source>
</evidence>
<dbReference type="EMBL" id="VSRL01000002">
    <property type="protein sequence ID" value="NKE55435.1"/>
    <property type="molecule type" value="Genomic_DNA"/>
</dbReference>
<evidence type="ECO:0000256" key="2">
    <source>
        <dbReference type="ARBA" id="ARBA00023315"/>
    </source>
</evidence>
<evidence type="ECO:0000256" key="3">
    <source>
        <dbReference type="SAM" id="MobiDB-lite"/>
    </source>
</evidence>
<feature type="region of interest" description="Disordered" evidence="3">
    <location>
        <begin position="1"/>
        <end position="123"/>
    </location>
</feature>
<sequence length="443" mass="48463">MDARANPRGGGRVPGARRRAAGRGGGARGERRRGRHDRTGTAQRTSAPGVPAGNLRGTGPSRARARPQHEGAHDPLGAVGEARTLGDRHRHRSGERSHGTDQPLDRLRDDRRHDRRQRGDCGGAGVIEHLDFAQASDEDRRGLYEVVAAWAVEDTPGKKKPPYAACVARWETRDELGFEPPRFVVAREDGKIVGYAQVQVSEAEANAHLTIATVVVLPEHRRRGIGTALLRAMPSLMNGQTVIESWSVIKGNPGEQFAAARGFRVITSMTRQRLALTELPEVGEPPPGYELVTWKGAAPDEFVEAYVEGLNAIADAPFGETTFDHAHNTVESIRREEAEADADRWVVLLLHKGDVAGVTVVERDSTVPTVAEQFHTVVLPAHRGKGLGRLIKARMLHNLSGVETIYTRTSSQNEHMLRVNHSLGYTDTYTYMAVQAKIADLQP</sequence>
<protein>
    <submittedName>
        <fullName evidence="5">GNAT family N-acetyltransferase</fullName>
    </submittedName>
</protein>
<dbReference type="InterPro" id="IPR050832">
    <property type="entry name" value="Bact_Acetyltransf"/>
</dbReference>
<keyword evidence="1" id="KW-0808">Transferase</keyword>
<evidence type="ECO:0000313" key="5">
    <source>
        <dbReference type="EMBL" id="NKE55435.1"/>
    </source>
</evidence>
<evidence type="ECO:0000256" key="1">
    <source>
        <dbReference type="ARBA" id="ARBA00022679"/>
    </source>
</evidence>
<dbReference type="InterPro" id="IPR000182">
    <property type="entry name" value="GNAT_dom"/>
</dbReference>
<accession>A0ABX1F953</accession>
<feature type="domain" description="N-acetyltransferase" evidence="4">
    <location>
        <begin position="307"/>
        <end position="443"/>
    </location>
</feature>
<gene>
    <name evidence="5" type="ORF">FXN61_00770</name>
</gene>
<dbReference type="Pfam" id="PF00583">
    <property type="entry name" value="Acetyltransf_1"/>
    <property type="match status" value="2"/>
</dbReference>
<comment type="caution">
    <text evidence="5">The sequence shown here is derived from an EMBL/GenBank/DDBJ whole genome shotgun (WGS) entry which is preliminary data.</text>
</comment>
<name>A0ABX1F953_9PSEU</name>
<feature type="compositionally biased region" description="Basic and acidic residues" evidence="3">
    <location>
        <begin position="94"/>
        <end position="112"/>
    </location>
</feature>
<keyword evidence="6" id="KW-1185">Reference proteome</keyword>
<dbReference type="Proteomes" id="UP001515943">
    <property type="component" value="Unassembled WGS sequence"/>
</dbReference>
<evidence type="ECO:0000259" key="4">
    <source>
        <dbReference type="PROSITE" id="PS51186"/>
    </source>
</evidence>
<dbReference type="InterPro" id="IPR016181">
    <property type="entry name" value="Acyl_CoA_acyltransferase"/>
</dbReference>
<keyword evidence="2" id="KW-0012">Acyltransferase</keyword>
<dbReference type="PANTHER" id="PTHR43877">
    <property type="entry name" value="AMINOALKYLPHOSPHONATE N-ACETYLTRANSFERASE-RELATED-RELATED"/>
    <property type="match status" value="1"/>
</dbReference>